<evidence type="ECO:0000256" key="1">
    <source>
        <dbReference type="SAM" id="SignalP"/>
    </source>
</evidence>
<keyword evidence="4" id="KW-1185">Reference proteome</keyword>
<reference evidence="3 4" key="1">
    <citation type="journal article" date="2005" name="Int. J. Syst. Evol. Microbiol.">
        <title>Halobacillus yeomjeoni sp. nov., isolated from a marine solar saltern in Korea.</title>
        <authorList>
            <person name="Yoon J.H."/>
            <person name="Kang S.J."/>
            <person name="Lee C.H."/>
            <person name="Oh H.W."/>
            <person name="Oh T.K."/>
        </authorList>
    </citation>
    <scope>NUCLEOTIDE SEQUENCE [LARGE SCALE GENOMIC DNA]</scope>
    <source>
        <strain evidence="3 4">KCTC 3957</strain>
    </source>
</reference>
<dbReference type="AlphaFoldDB" id="A0A931HYL1"/>
<keyword evidence="3" id="KW-0255">Endonuclease</keyword>
<proteinExistence type="predicted"/>
<dbReference type="RefSeq" id="WP_197318357.1">
    <property type="nucleotide sequence ID" value="NZ_JADZSC010000004.1"/>
</dbReference>
<dbReference type="Pfam" id="PF19580">
    <property type="entry name" value="Exo_endo_phos_3"/>
    <property type="match status" value="1"/>
</dbReference>
<dbReference type="Proteomes" id="UP000614490">
    <property type="component" value="Unassembled WGS sequence"/>
</dbReference>
<feature type="signal peptide" evidence="1">
    <location>
        <begin position="1"/>
        <end position="23"/>
    </location>
</feature>
<dbReference type="InterPro" id="IPR005135">
    <property type="entry name" value="Endo/exonuclease/phosphatase"/>
</dbReference>
<dbReference type="EMBL" id="JADZSC010000004">
    <property type="protein sequence ID" value="MBH0231726.1"/>
    <property type="molecule type" value="Genomic_DNA"/>
</dbReference>
<dbReference type="CDD" id="cd04486">
    <property type="entry name" value="YhcR_OBF_like"/>
    <property type="match status" value="1"/>
</dbReference>
<evidence type="ECO:0000313" key="3">
    <source>
        <dbReference type="EMBL" id="MBH0231726.1"/>
    </source>
</evidence>
<keyword evidence="1" id="KW-0732">Signal</keyword>
<evidence type="ECO:0000259" key="2">
    <source>
        <dbReference type="Pfam" id="PF19580"/>
    </source>
</evidence>
<organism evidence="3 4">
    <name type="scientific">Halobacillus yeomjeoni</name>
    <dbReference type="NCBI Taxonomy" id="311194"/>
    <lineage>
        <taxon>Bacteria</taxon>
        <taxon>Bacillati</taxon>
        <taxon>Bacillota</taxon>
        <taxon>Bacilli</taxon>
        <taxon>Bacillales</taxon>
        <taxon>Bacillaceae</taxon>
        <taxon>Halobacillus</taxon>
    </lineage>
</organism>
<evidence type="ECO:0000313" key="4">
    <source>
        <dbReference type="Proteomes" id="UP000614490"/>
    </source>
</evidence>
<dbReference type="SUPFAM" id="SSF56219">
    <property type="entry name" value="DNase I-like"/>
    <property type="match status" value="1"/>
</dbReference>
<dbReference type="InterPro" id="IPR036691">
    <property type="entry name" value="Endo/exonu/phosph_ase_sf"/>
</dbReference>
<gene>
    <name evidence="3" type="ORF">H0267_16055</name>
</gene>
<name>A0A931HYL1_9BACI</name>
<feature type="domain" description="Endonuclease/exonuclease/phosphatase" evidence="2">
    <location>
        <begin position="266"/>
        <end position="507"/>
    </location>
</feature>
<protein>
    <submittedName>
        <fullName evidence="3">Endonuclease/exonuclease/phosphatase family protein</fullName>
    </submittedName>
</protein>
<feature type="chain" id="PRO_5038518661" evidence="1">
    <location>
        <begin position="24"/>
        <end position="550"/>
    </location>
</feature>
<sequence length="550" mass="58750">MMKKWMKTGALLGFLGFSSILGANETLAAGSNDCSGVTSQVDYEIHDIQGNGDASTLEGQEVTTCGTVYAVHSSGYWIQDTTGDGDPSTSEGIYVYRSSGAGSIQVGDVIKQTATVKEYYGLTELSTYKSGNVIGTSQVPAATEITPSMSYGDLESLEGMRVTVKDATVVAGSNKYKDTYLVPGNVSSRVNRQDTTTPYFKVSDKLGNYISGASTFDTVQGDLTGPFDYSYDAYTLQWNAGTADVTDSGHTENAMAQDTSNELSVDTFNVENYFEVGSEVSPGDPGTKVTQEEFDTKTAKLSHAIRSNLGSPDILALQEVENNQVLDELVSKVSADGGPLYTPYLVEGNDGRGIDVAYLVKDGVNVQSVTQVGKNATTNESGCGPSGTNLLFSRPPLVLNIQTDDGTTISIINNHFKSKSGSDACRNAQADFVADTANDEAANGHEIIVTGDLNSYKDEQSVNTIETNANLSNVIYDIPAENRFSYIYTGKAQFLDHILVSGNLYNQMIDTDSAKINPDFAYSNGSDATNALSVSDHDPLHAVFNYGTSY</sequence>
<dbReference type="Gene3D" id="3.60.10.10">
    <property type="entry name" value="Endonuclease/exonuclease/phosphatase"/>
    <property type="match status" value="1"/>
</dbReference>
<comment type="caution">
    <text evidence="3">The sequence shown here is derived from an EMBL/GenBank/DDBJ whole genome shotgun (WGS) entry which is preliminary data.</text>
</comment>
<keyword evidence="3" id="KW-0540">Nuclease</keyword>
<dbReference type="PANTHER" id="PTHR42834:SF1">
    <property type="entry name" value="ENDONUCLEASE_EXONUCLEASE_PHOSPHATASE FAMILY PROTEIN (AFU_ORTHOLOGUE AFUA_3G09210)"/>
    <property type="match status" value="1"/>
</dbReference>
<keyword evidence="3" id="KW-0378">Hydrolase</keyword>
<dbReference type="GO" id="GO:0004519">
    <property type="term" value="F:endonuclease activity"/>
    <property type="evidence" value="ECO:0007669"/>
    <property type="project" value="UniProtKB-KW"/>
</dbReference>
<dbReference type="PANTHER" id="PTHR42834">
    <property type="entry name" value="ENDONUCLEASE/EXONUCLEASE/PHOSPHATASE FAMILY PROTEIN (AFU_ORTHOLOGUE AFUA_3G09210)"/>
    <property type="match status" value="1"/>
</dbReference>
<accession>A0A931HYL1</accession>